<name>A0A385DA45_9ACTN</name>
<dbReference type="AlphaFoldDB" id="A0A385DA45"/>
<proteinExistence type="predicted"/>
<dbReference type="EMBL" id="CP031742">
    <property type="protein sequence ID" value="AXQ55206.1"/>
    <property type="molecule type" value="Genomic_DNA"/>
</dbReference>
<evidence type="ECO:0000256" key="1">
    <source>
        <dbReference type="SAM" id="MobiDB-lite"/>
    </source>
</evidence>
<evidence type="ECO:0000313" key="2">
    <source>
        <dbReference type="EMBL" id="AXQ55206.1"/>
    </source>
</evidence>
<feature type="region of interest" description="Disordered" evidence="1">
    <location>
        <begin position="66"/>
        <end position="86"/>
    </location>
</feature>
<accession>A0A385DA45</accession>
<gene>
    <name evidence="2" type="ORF">D0C37_11725</name>
</gene>
<organism evidence="2 3">
    <name type="scientific">Streptomyces koyangensis</name>
    <dbReference type="NCBI Taxonomy" id="188770"/>
    <lineage>
        <taxon>Bacteria</taxon>
        <taxon>Bacillati</taxon>
        <taxon>Actinomycetota</taxon>
        <taxon>Actinomycetes</taxon>
        <taxon>Kitasatosporales</taxon>
        <taxon>Streptomycetaceae</taxon>
        <taxon>Streptomyces</taxon>
        <taxon>Streptomyces aurantiacus group</taxon>
    </lineage>
</organism>
<reference evidence="2 3" key="1">
    <citation type="submission" date="2018-08" db="EMBL/GenBank/DDBJ databases">
        <authorList>
            <person name="Ferrada E.E."/>
            <person name="Latorre B.A."/>
        </authorList>
    </citation>
    <scope>NUCLEOTIDE SEQUENCE [LARGE SCALE GENOMIC DNA]</scope>
    <source>
        <strain evidence="2 3">VK-A60T</strain>
    </source>
</reference>
<dbReference type="Proteomes" id="UP000259636">
    <property type="component" value="Chromosome"/>
</dbReference>
<dbReference type="GeneID" id="300114858"/>
<dbReference type="RefSeq" id="WP_117349258.1">
    <property type="nucleotide sequence ID" value="NZ_CP031742.1"/>
</dbReference>
<sequence length="86" mass="8931">MSGLVQVVVYPPSPTGGRRVWADGEILGLARSARDVAELVRRAGMTGVTEENVGEAEAVEWRGGGAEVWPAPEGPPEGGAAHSRLP</sequence>
<evidence type="ECO:0000313" key="3">
    <source>
        <dbReference type="Proteomes" id="UP000259636"/>
    </source>
</evidence>
<protein>
    <submittedName>
        <fullName evidence="2">Uncharacterized protein</fullName>
    </submittedName>
</protein>
<dbReference type="KEGG" id="sky:D0C37_11725"/>